<evidence type="ECO:0000313" key="2">
    <source>
        <dbReference type="EMBL" id="KAK3262538.1"/>
    </source>
</evidence>
<keyword evidence="3" id="KW-1185">Reference proteome</keyword>
<gene>
    <name evidence="2" type="ORF">CYMTET_28617</name>
</gene>
<dbReference type="Proteomes" id="UP001190700">
    <property type="component" value="Unassembled WGS sequence"/>
</dbReference>
<organism evidence="2 3">
    <name type="scientific">Cymbomonas tetramitiformis</name>
    <dbReference type="NCBI Taxonomy" id="36881"/>
    <lineage>
        <taxon>Eukaryota</taxon>
        <taxon>Viridiplantae</taxon>
        <taxon>Chlorophyta</taxon>
        <taxon>Pyramimonadophyceae</taxon>
        <taxon>Pyramimonadales</taxon>
        <taxon>Pyramimonadaceae</taxon>
        <taxon>Cymbomonas</taxon>
    </lineage>
</organism>
<name>A0AAE0FML1_9CHLO</name>
<accession>A0AAE0FML1</accession>
<evidence type="ECO:0000256" key="1">
    <source>
        <dbReference type="SAM" id="MobiDB-lite"/>
    </source>
</evidence>
<proteinExistence type="predicted"/>
<protein>
    <submittedName>
        <fullName evidence="2">Uncharacterized protein</fullName>
    </submittedName>
</protein>
<comment type="caution">
    <text evidence="2">The sequence shown here is derived from an EMBL/GenBank/DDBJ whole genome shotgun (WGS) entry which is preliminary data.</text>
</comment>
<sequence>MGQNMQVSTFLTDYLNEQWRGRIVWCNPPFSDPNVSIDDILRHYASEARQDSCHTAALFMLPNFPQASWRPLLREFGMELVEIIPRTDEHGEPNRLFTSPGEERHRRSYQFHNQC</sequence>
<dbReference type="AlphaFoldDB" id="A0AAE0FML1"/>
<feature type="region of interest" description="Disordered" evidence="1">
    <location>
        <begin position="91"/>
        <end position="115"/>
    </location>
</feature>
<reference evidence="2 3" key="1">
    <citation type="journal article" date="2015" name="Genome Biol. Evol.">
        <title>Comparative Genomics of a Bacterivorous Green Alga Reveals Evolutionary Causalities and Consequences of Phago-Mixotrophic Mode of Nutrition.</title>
        <authorList>
            <person name="Burns J.A."/>
            <person name="Paasch A."/>
            <person name="Narechania A."/>
            <person name="Kim E."/>
        </authorList>
    </citation>
    <scope>NUCLEOTIDE SEQUENCE [LARGE SCALE GENOMIC DNA]</scope>
    <source>
        <strain evidence="2 3">PLY_AMNH</strain>
    </source>
</reference>
<evidence type="ECO:0000313" key="3">
    <source>
        <dbReference type="Proteomes" id="UP001190700"/>
    </source>
</evidence>
<dbReference type="EMBL" id="LGRX02016119">
    <property type="protein sequence ID" value="KAK3262538.1"/>
    <property type="molecule type" value="Genomic_DNA"/>
</dbReference>